<dbReference type="AlphaFoldDB" id="A0A0F9JRJ7"/>
<accession>A0A0F9JRJ7</accession>
<sequence>MPIGQGEKSIYIPKFGTISVDDLTDGVDMSNAQTMTITGTTHTTDEAGAKVIVTKKLRNQLKEPAFRAAGKVIGNAMGKKLDQDGLTLFSGLDSGLGGAGTTFTLGHVLAGVTQCKGQTEPVPWPMVFVAHPYILHILIDKFSDPSTSNFPESYMLDTLRDYWVGNVKLYNLPVLGDGNITIDGEVDSYGAVYSKEAFIYVVSYEPENWVVYDDSLRGWELGIVHDYKMVEEDGTYGRYMYFDTPTPTS</sequence>
<dbReference type="EMBL" id="LAZR01010787">
    <property type="protein sequence ID" value="KKM65061.1"/>
    <property type="molecule type" value="Genomic_DNA"/>
</dbReference>
<gene>
    <name evidence="1" type="ORF">LCGC14_1495070</name>
</gene>
<name>A0A0F9JRJ7_9ZZZZ</name>
<protein>
    <recommendedName>
        <fullName evidence="2">Bacteriophage Mu GpT domain-containing protein</fullName>
    </recommendedName>
</protein>
<reference evidence="1" key="1">
    <citation type="journal article" date="2015" name="Nature">
        <title>Complex archaea that bridge the gap between prokaryotes and eukaryotes.</title>
        <authorList>
            <person name="Spang A."/>
            <person name="Saw J.H."/>
            <person name="Jorgensen S.L."/>
            <person name="Zaremba-Niedzwiedzka K."/>
            <person name="Martijn J."/>
            <person name="Lind A.E."/>
            <person name="van Eijk R."/>
            <person name="Schleper C."/>
            <person name="Guy L."/>
            <person name="Ettema T.J."/>
        </authorList>
    </citation>
    <scope>NUCLEOTIDE SEQUENCE</scope>
</reference>
<evidence type="ECO:0008006" key="2">
    <source>
        <dbReference type="Google" id="ProtNLM"/>
    </source>
</evidence>
<comment type="caution">
    <text evidence="1">The sequence shown here is derived from an EMBL/GenBank/DDBJ whole genome shotgun (WGS) entry which is preliminary data.</text>
</comment>
<proteinExistence type="predicted"/>
<evidence type="ECO:0000313" key="1">
    <source>
        <dbReference type="EMBL" id="KKM65061.1"/>
    </source>
</evidence>
<organism evidence="1">
    <name type="scientific">marine sediment metagenome</name>
    <dbReference type="NCBI Taxonomy" id="412755"/>
    <lineage>
        <taxon>unclassified sequences</taxon>
        <taxon>metagenomes</taxon>
        <taxon>ecological metagenomes</taxon>
    </lineage>
</organism>